<keyword evidence="4" id="KW-0235">DNA replication</keyword>
<dbReference type="STRING" id="1307763.L21SP4_01058"/>
<dbReference type="GO" id="GO:0003887">
    <property type="term" value="F:DNA-directed DNA polymerase activity"/>
    <property type="evidence" value="ECO:0007669"/>
    <property type="project" value="UniProtKB-KW"/>
</dbReference>
<dbReference type="InterPro" id="IPR005790">
    <property type="entry name" value="DNA_polIII_delta"/>
</dbReference>
<dbReference type="OrthoDB" id="9769666at2"/>
<evidence type="ECO:0000313" key="9">
    <source>
        <dbReference type="Proteomes" id="UP000035268"/>
    </source>
</evidence>
<dbReference type="EC" id="2.7.7.7" evidence="1"/>
<reference evidence="8 9" key="2">
    <citation type="journal article" date="2016" name="ISME J.">
        <title>Characterization of the first cultured representative of Verrucomicrobia subdivision 5 indicates the proposal of a novel phylum.</title>
        <authorList>
            <person name="Spring S."/>
            <person name="Bunk B."/>
            <person name="Sproer C."/>
            <person name="Schumann P."/>
            <person name="Rohde M."/>
            <person name="Tindall B.J."/>
            <person name="Klenk H.P."/>
        </authorList>
    </citation>
    <scope>NUCLEOTIDE SEQUENCE [LARGE SCALE GENOMIC DNA]</scope>
    <source>
        <strain evidence="8 9">L21-Fru-AB</strain>
    </source>
</reference>
<dbReference type="GO" id="GO:0003677">
    <property type="term" value="F:DNA binding"/>
    <property type="evidence" value="ECO:0007669"/>
    <property type="project" value="InterPro"/>
</dbReference>
<reference evidence="9" key="1">
    <citation type="submission" date="2015-02" db="EMBL/GenBank/DDBJ databases">
        <title>Description and complete genome sequence of the first cultured representative of the subdivision 5 of the Verrucomicrobia phylum.</title>
        <authorList>
            <person name="Spring S."/>
            <person name="Bunk B."/>
            <person name="Sproer C."/>
            <person name="Klenk H.-P."/>
        </authorList>
    </citation>
    <scope>NUCLEOTIDE SEQUENCE [LARGE SCALE GENOMIC DNA]</scope>
    <source>
        <strain evidence="9">L21-Fru-AB</strain>
    </source>
</reference>
<organism evidence="8 9">
    <name type="scientific">Kiritimatiella glycovorans</name>
    <dbReference type="NCBI Taxonomy" id="1307763"/>
    <lineage>
        <taxon>Bacteria</taxon>
        <taxon>Pseudomonadati</taxon>
        <taxon>Kiritimatiellota</taxon>
        <taxon>Kiritimatiellia</taxon>
        <taxon>Kiritimatiellales</taxon>
        <taxon>Kiritimatiellaceae</taxon>
        <taxon>Kiritimatiella</taxon>
    </lineage>
</organism>
<evidence type="ECO:0000256" key="3">
    <source>
        <dbReference type="ARBA" id="ARBA00022695"/>
    </source>
</evidence>
<accession>A0A0G3EG12</accession>
<dbReference type="InterPro" id="IPR008921">
    <property type="entry name" value="DNA_pol3_clamp-load_cplx_C"/>
</dbReference>
<evidence type="ECO:0000256" key="4">
    <source>
        <dbReference type="ARBA" id="ARBA00022705"/>
    </source>
</evidence>
<dbReference type="InterPro" id="IPR027417">
    <property type="entry name" value="P-loop_NTPase"/>
</dbReference>
<dbReference type="Gene3D" id="1.10.8.60">
    <property type="match status" value="1"/>
</dbReference>
<dbReference type="AlphaFoldDB" id="A0A0G3EG12"/>
<gene>
    <name evidence="8" type="ORF">L21SP4_01058</name>
</gene>
<dbReference type="Proteomes" id="UP000035268">
    <property type="component" value="Chromosome"/>
</dbReference>
<evidence type="ECO:0000256" key="5">
    <source>
        <dbReference type="ARBA" id="ARBA00022932"/>
    </source>
</evidence>
<keyword evidence="2" id="KW-0808">Transferase</keyword>
<evidence type="ECO:0000256" key="2">
    <source>
        <dbReference type="ARBA" id="ARBA00022679"/>
    </source>
</evidence>
<evidence type="ECO:0000256" key="1">
    <source>
        <dbReference type="ARBA" id="ARBA00012417"/>
    </source>
</evidence>
<dbReference type="NCBIfam" id="TIGR01128">
    <property type="entry name" value="holA"/>
    <property type="match status" value="1"/>
</dbReference>
<keyword evidence="3" id="KW-0548">Nucleotidyltransferase</keyword>
<evidence type="ECO:0000313" key="8">
    <source>
        <dbReference type="EMBL" id="AKJ64312.1"/>
    </source>
</evidence>
<evidence type="ECO:0000256" key="7">
    <source>
        <dbReference type="ARBA" id="ARBA00049244"/>
    </source>
</evidence>
<keyword evidence="9" id="KW-1185">Reference proteome</keyword>
<dbReference type="EMBL" id="CP010904">
    <property type="protein sequence ID" value="AKJ64312.1"/>
    <property type="molecule type" value="Genomic_DNA"/>
</dbReference>
<dbReference type="KEGG" id="vbl:L21SP4_01058"/>
<dbReference type="Gene3D" id="1.20.272.10">
    <property type="match status" value="1"/>
</dbReference>
<keyword evidence="5" id="KW-0239">DNA-directed DNA polymerase</keyword>
<protein>
    <recommendedName>
        <fullName evidence="1">DNA-directed DNA polymerase</fullName>
        <ecNumber evidence="1">2.7.7.7</ecNumber>
    </recommendedName>
</protein>
<dbReference type="Gene3D" id="3.40.50.300">
    <property type="entry name" value="P-loop containing nucleotide triphosphate hydrolases"/>
    <property type="match status" value="1"/>
</dbReference>
<dbReference type="SUPFAM" id="SSF48019">
    <property type="entry name" value="post-AAA+ oligomerization domain-like"/>
    <property type="match status" value="1"/>
</dbReference>
<comment type="similarity">
    <text evidence="6">Belongs to the DNA polymerase HolA subunit family.</text>
</comment>
<dbReference type="RefSeq" id="WP_052881663.1">
    <property type="nucleotide sequence ID" value="NZ_CP010904.1"/>
</dbReference>
<dbReference type="PANTHER" id="PTHR34388">
    <property type="entry name" value="DNA POLYMERASE III SUBUNIT DELTA"/>
    <property type="match status" value="1"/>
</dbReference>
<proteinExistence type="inferred from homology"/>
<sequence length="378" mass="41988">MTPPADDASGTSAVLFCGDDYLADRGARDLVHERCPPEQQALGLETVSGDVNDSSEAVSAINDALEALHTGGLLGGAKVVWIRRARFIEKSFRASEELKKKLSALRDEIRRGLDPHMLVISAGAVDGRSALVKALREAEGVRDLGLPDKPYKARPVVVTRARAAAKNLGLRLPEPVAERLVDQVGLDSGAISSELQKLDLYLGERREVRTEDIGEIVTPSRELLAWDLEDALGDRRLDAALAVLDRLRRQGVQAVALMMSIENRLRILRRMRDCLDQKLVSLRQSGPKMFVNWSEGPETDRLLGALAEDPRKIHWFRAQLLFKQARHYRTGELNGAMEDALQTHERLVMSGRADPYTLIELLLVRIMSRRKGEGDDAR</sequence>
<evidence type="ECO:0000256" key="6">
    <source>
        <dbReference type="ARBA" id="ARBA00034754"/>
    </source>
</evidence>
<comment type="catalytic activity">
    <reaction evidence="7">
        <text>DNA(n) + a 2'-deoxyribonucleoside 5'-triphosphate = DNA(n+1) + diphosphate</text>
        <dbReference type="Rhea" id="RHEA:22508"/>
        <dbReference type="Rhea" id="RHEA-COMP:17339"/>
        <dbReference type="Rhea" id="RHEA-COMP:17340"/>
        <dbReference type="ChEBI" id="CHEBI:33019"/>
        <dbReference type="ChEBI" id="CHEBI:61560"/>
        <dbReference type="ChEBI" id="CHEBI:173112"/>
        <dbReference type="EC" id="2.7.7.7"/>
    </reaction>
</comment>
<dbReference type="GO" id="GO:0006261">
    <property type="term" value="P:DNA-templated DNA replication"/>
    <property type="evidence" value="ECO:0007669"/>
    <property type="project" value="TreeGrafter"/>
</dbReference>
<dbReference type="GO" id="GO:0009360">
    <property type="term" value="C:DNA polymerase III complex"/>
    <property type="evidence" value="ECO:0007669"/>
    <property type="project" value="TreeGrafter"/>
</dbReference>
<name>A0A0G3EG12_9BACT</name>
<dbReference type="PANTHER" id="PTHR34388:SF1">
    <property type="entry name" value="DNA POLYMERASE III SUBUNIT DELTA"/>
    <property type="match status" value="1"/>
</dbReference>